<dbReference type="EMBL" id="CAJOBR010090209">
    <property type="protein sequence ID" value="CAF5139405.1"/>
    <property type="molecule type" value="Genomic_DNA"/>
</dbReference>
<evidence type="ECO:0000313" key="2">
    <source>
        <dbReference type="Proteomes" id="UP000663848"/>
    </source>
</evidence>
<dbReference type="Proteomes" id="UP000663848">
    <property type="component" value="Unassembled WGS sequence"/>
</dbReference>
<proteinExistence type="predicted"/>
<reference evidence="1" key="1">
    <citation type="submission" date="2021-02" db="EMBL/GenBank/DDBJ databases">
        <authorList>
            <person name="Nowell W R."/>
        </authorList>
    </citation>
    <scope>NUCLEOTIDE SEQUENCE</scope>
</reference>
<comment type="caution">
    <text evidence="1">The sequence shown here is derived from an EMBL/GenBank/DDBJ whole genome shotgun (WGS) entry which is preliminary data.</text>
</comment>
<sequence length="81" mass="9264">NTEALKNVSTNNSLDEQLQYRNDPRYKLMHSSYSNAMNGSIPSANIVRQRNPQNNGSAALNPQQQQQADMLAAVYHNYRRR</sequence>
<feature type="non-terminal residue" evidence="1">
    <location>
        <position position="1"/>
    </location>
</feature>
<gene>
    <name evidence="1" type="ORF">QYT958_LOCUS47551</name>
</gene>
<accession>A0A822G7C7</accession>
<organism evidence="1 2">
    <name type="scientific">Rotaria socialis</name>
    <dbReference type="NCBI Taxonomy" id="392032"/>
    <lineage>
        <taxon>Eukaryota</taxon>
        <taxon>Metazoa</taxon>
        <taxon>Spiralia</taxon>
        <taxon>Gnathifera</taxon>
        <taxon>Rotifera</taxon>
        <taxon>Eurotatoria</taxon>
        <taxon>Bdelloidea</taxon>
        <taxon>Philodinida</taxon>
        <taxon>Philodinidae</taxon>
        <taxon>Rotaria</taxon>
    </lineage>
</organism>
<feature type="non-terminal residue" evidence="1">
    <location>
        <position position="81"/>
    </location>
</feature>
<protein>
    <submittedName>
        <fullName evidence="1">Uncharacterized protein</fullName>
    </submittedName>
</protein>
<evidence type="ECO:0000313" key="1">
    <source>
        <dbReference type="EMBL" id="CAF5139405.1"/>
    </source>
</evidence>
<dbReference type="AlphaFoldDB" id="A0A822G7C7"/>
<name>A0A822G7C7_9BILA</name>